<dbReference type="AlphaFoldDB" id="A0A8H4RJ51"/>
<feature type="region of interest" description="Disordered" evidence="1">
    <location>
        <begin position="39"/>
        <end position="217"/>
    </location>
</feature>
<feature type="compositionally biased region" description="Polar residues" evidence="1">
    <location>
        <begin position="295"/>
        <end position="305"/>
    </location>
</feature>
<evidence type="ECO:0000256" key="1">
    <source>
        <dbReference type="SAM" id="MobiDB-lite"/>
    </source>
</evidence>
<feature type="compositionally biased region" description="Polar residues" evidence="1">
    <location>
        <begin position="120"/>
        <end position="137"/>
    </location>
</feature>
<keyword evidence="3" id="KW-1185">Reference proteome</keyword>
<organism evidence="2 3">
    <name type="scientific">Cudoniella acicularis</name>
    <dbReference type="NCBI Taxonomy" id="354080"/>
    <lineage>
        <taxon>Eukaryota</taxon>
        <taxon>Fungi</taxon>
        <taxon>Dikarya</taxon>
        <taxon>Ascomycota</taxon>
        <taxon>Pezizomycotina</taxon>
        <taxon>Leotiomycetes</taxon>
        <taxon>Helotiales</taxon>
        <taxon>Tricladiaceae</taxon>
        <taxon>Cudoniella</taxon>
    </lineage>
</organism>
<evidence type="ECO:0000313" key="3">
    <source>
        <dbReference type="Proteomes" id="UP000566819"/>
    </source>
</evidence>
<proteinExistence type="predicted"/>
<dbReference type="EMBL" id="JAAMPI010000487">
    <property type="protein sequence ID" value="KAF4631007.1"/>
    <property type="molecule type" value="Genomic_DNA"/>
</dbReference>
<evidence type="ECO:0000313" key="2">
    <source>
        <dbReference type="EMBL" id="KAF4631007.1"/>
    </source>
</evidence>
<feature type="compositionally biased region" description="Low complexity" evidence="1">
    <location>
        <begin position="278"/>
        <end position="294"/>
    </location>
</feature>
<feature type="compositionally biased region" description="Polar residues" evidence="1">
    <location>
        <begin position="166"/>
        <end position="179"/>
    </location>
</feature>
<name>A0A8H4RJ51_9HELO</name>
<sequence>MATLNRKERNDHEIEFINRQSTLKSLQTKLQEFFQYTQEVFKDQPTPENLRVIPPAREAPSKTPPTRESPKTLPQFKGPSEEQPPTNSPSEDPKPVENLTVTLPTREAPSKAPPAKEPLTTLSHLGSPSKGQPTTEAQAGDRQTAEGPTTNQQAEKALEDMPASASLPNGRSATDSPITNLPDGEIPKKLREMTIIDLTGIDSEDKSEPSASDSHYRPSLLPEFEIVSGDFDTSALLDSVDATDALLNSLPASTSKAPKDESTSRRKAYQPRPHMPVNEDTSTSSNDSNDDIINVTSAKRLSNSSKRSFKIADNEVDDHAISHKRPKASKDTTLLNSQINPPQDIRASDNSPKAKLQRKTRSRFSGPSEQLLDGSMTGEQFNNDYSCSPNKDEMSTVYPNADHRLLVPIMSSLETKGSKPRRNSPRNTAKSSFKDFVVNDSLWIGKICK</sequence>
<dbReference type="Proteomes" id="UP000566819">
    <property type="component" value="Unassembled WGS sequence"/>
</dbReference>
<comment type="caution">
    <text evidence="2">The sequence shown here is derived from an EMBL/GenBank/DDBJ whole genome shotgun (WGS) entry which is preliminary data.</text>
</comment>
<feature type="compositionally biased region" description="Basic and acidic residues" evidence="1">
    <location>
        <begin position="185"/>
        <end position="194"/>
    </location>
</feature>
<reference evidence="2 3" key="1">
    <citation type="submission" date="2020-03" db="EMBL/GenBank/DDBJ databases">
        <title>Draft Genome Sequence of Cudoniella acicularis.</title>
        <authorList>
            <person name="Buettner E."/>
            <person name="Kellner H."/>
        </authorList>
    </citation>
    <scope>NUCLEOTIDE SEQUENCE [LARGE SCALE GENOMIC DNA]</scope>
    <source>
        <strain evidence="2 3">DSM 108380</strain>
    </source>
</reference>
<feature type="region of interest" description="Disordered" evidence="1">
    <location>
        <begin position="248"/>
        <end position="305"/>
    </location>
</feature>
<feature type="region of interest" description="Disordered" evidence="1">
    <location>
        <begin position="317"/>
        <end position="379"/>
    </location>
</feature>
<gene>
    <name evidence="2" type="ORF">G7Y89_g7127</name>
</gene>
<accession>A0A8H4RJ51</accession>
<dbReference type="OrthoDB" id="3563730at2759"/>
<protein>
    <submittedName>
        <fullName evidence="2">Uncharacterized protein</fullName>
    </submittedName>
</protein>
<feature type="compositionally biased region" description="Polar residues" evidence="1">
    <location>
        <begin position="331"/>
        <end position="341"/>
    </location>
</feature>